<keyword evidence="4" id="KW-1185">Reference proteome</keyword>
<accession>A0AAD6UMP5</accession>
<evidence type="ECO:0000256" key="1">
    <source>
        <dbReference type="SAM" id="Coils"/>
    </source>
</evidence>
<feature type="region of interest" description="Disordered" evidence="2">
    <location>
        <begin position="1"/>
        <end position="29"/>
    </location>
</feature>
<organism evidence="3 4">
    <name type="scientific">Mycena pura</name>
    <dbReference type="NCBI Taxonomy" id="153505"/>
    <lineage>
        <taxon>Eukaryota</taxon>
        <taxon>Fungi</taxon>
        <taxon>Dikarya</taxon>
        <taxon>Basidiomycota</taxon>
        <taxon>Agaricomycotina</taxon>
        <taxon>Agaricomycetes</taxon>
        <taxon>Agaricomycetidae</taxon>
        <taxon>Agaricales</taxon>
        <taxon>Marasmiineae</taxon>
        <taxon>Mycenaceae</taxon>
        <taxon>Mycena</taxon>
    </lineage>
</organism>
<feature type="coiled-coil region" evidence="1">
    <location>
        <begin position="128"/>
        <end position="190"/>
    </location>
</feature>
<feature type="non-terminal residue" evidence="3">
    <location>
        <position position="212"/>
    </location>
</feature>
<feature type="non-terminal residue" evidence="3">
    <location>
        <position position="1"/>
    </location>
</feature>
<protein>
    <submittedName>
        <fullName evidence="3">Uncharacterized protein</fullName>
    </submittedName>
</protein>
<evidence type="ECO:0000313" key="3">
    <source>
        <dbReference type="EMBL" id="KAJ7190882.1"/>
    </source>
</evidence>
<dbReference type="Proteomes" id="UP001219525">
    <property type="component" value="Unassembled WGS sequence"/>
</dbReference>
<comment type="caution">
    <text evidence="3">The sequence shown here is derived from an EMBL/GenBank/DDBJ whole genome shotgun (WGS) entry which is preliminary data.</text>
</comment>
<reference evidence="3" key="1">
    <citation type="submission" date="2023-03" db="EMBL/GenBank/DDBJ databases">
        <title>Massive genome expansion in bonnet fungi (Mycena s.s.) driven by repeated elements and novel gene families across ecological guilds.</title>
        <authorList>
            <consortium name="Lawrence Berkeley National Laboratory"/>
            <person name="Harder C.B."/>
            <person name="Miyauchi S."/>
            <person name="Viragh M."/>
            <person name="Kuo A."/>
            <person name="Thoen E."/>
            <person name="Andreopoulos B."/>
            <person name="Lu D."/>
            <person name="Skrede I."/>
            <person name="Drula E."/>
            <person name="Henrissat B."/>
            <person name="Morin E."/>
            <person name="Kohler A."/>
            <person name="Barry K."/>
            <person name="LaButti K."/>
            <person name="Morin E."/>
            <person name="Salamov A."/>
            <person name="Lipzen A."/>
            <person name="Mereny Z."/>
            <person name="Hegedus B."/>
            <person name="Baldrian P."/>
            <person name="Stursova M."/>
            <person name="Weitz H."/>
            <person name="Taylor A."/>
            <person name="Grigoriev I.V."/>
            <person name="Nagy L.G."/>
            <person name="Martin F."/>
            <person name="Kauserud H."/>
        </authorList>
    </citation>
    <scope>NUCLEOTIDE SEQUENCE</scope>
    <source>
        <strain evidence="3">9144</strain>
    </source>
</reference>
<dbReference type="EMBL" id="JARJCW010000141">
    <property type="protein sequence ID" value="KAJ7190882.1"/>
    <property type="molecule type" value="Genomic_DNA"/>
</dbReference>
<feature type="compositionally biased region" description="Polar residues" evidence="2">
    <location>
        <begin position="1"/>
        <end position="21"/>
    </location>
</feature>
<keyword evidence="1" id="KW-0175">Coiled coil</keyword>
<evidence type="ECO:0000313" key="4">
    <source>
        <dbReference type="Proteomes" id="UP001219525"/>
    </source>
</evidence>
<sequence>LQATSSAFLVSSSPIHASSTPPRFPPLEISPEKARDVFLLSAEPTTALEGELQAALRREQDRNKSQKRRLVAMQSALVLNGTYVDLVRGQLAAQEKKKTDKKKGRLVGDGLPRLLTSREFVRRVTEFEQNAREKEEGLKQRKADREEKGAAMKEWKGLEDMRKARNKDIRAEYDVRVKAWEAERDLAKEERRRAGWKKPTLKGLLFSPIPKP</sequence>
<dbReference type="AlphaFoldDB" id="A0AAD6UMP5"/>
<proteinExistence type="predicted"/>
<gene>
    <name evidence="3" type="ORF">GGX14DRAFT_309854</name>
</gene>
<name>A0AAD6UMP5_9AGAR</name>
<evidence type="ECO:0000256" key="2">
    <source>
        <dbReference type="SAM" id="MobiDB-lite"/>
    </source>
</evidence>